<evidence type="ECO:0000256" key="2">
    <source>
        <dbReference type="SAM" id="SignalP"/>
    </source>
</evidence>
<feature type="chain" id="PRO_5046165215" evidence="2">
    <location>
        <begin position="29"/>
        <end position="183"/>
    </location>
</feature>
<sequence>MSKLKAFAFHATLSVLLAMSLLPTAGTAAAEAVRFMEPHEPLPQDTAPNNANNNAATEKSKPHCNNQGFRGGHIVKDTADLLGMDPKTLLAQLHQGKTLLQITQDRKGWSEAEYIQKLTVTIYRNIDKAIAAGKLDQNKAAKIKAGLPEKLSRVIKRPWKQHPPGYPTNDYHNNQVQWHPISQ</sequence>
<reference evidence="4" key="1">
    <citation type="journal article" date="2019" name="Int. J. Syst. Evol. Microbiol.">
        <title>The Global Catalogue of Microorganisms (GCM) 10K type strain sequencing project: providing services to taxonomists for standard genome sequencing and annotation.</title>
        <authorList>
            <consortium name="The Broad Institute Genomics Platform"/>
            <consortium name="The Broad Institute Genome Sequencing Center for Infectious Disease"/>
            <person name="Wu L."/>
            <person name="Ma J."/>
        </authorList>
    </citation>
    <scope>NUCLEOTIDE SEQUENCE [LARGE SCALE GENOMIC DNA]</scope>
    <source>
        <strain evidence="4">CCUG 59189</strain>
    </source>
</reference>
<proteinExistence type="predicted"/>
<keyword evidence="2" id="KW-0732">Signal</keyword>
<organism evidence="3 4">
    <name type="scientific">Paenibacillus puldeungensis</name>
    <dbReference type="NCBI Taxonomy" id="696536"/>
    <lineage>
        <taxon>Bacteria</taxon>
        <taxon>Bacillati</taxon>
        <taxon>Bacillota</taxon>
        <taxon>Bacilli</taxon>
        <taxon>Bacillales</taxon>
        <taxon>Paenibacillaceae</taxon>
        <taxon>Paenibacillus</taxon>
    </lineage>
</organism>
<accession>A0ABW3S0P3</accession>
<evidence type="ECO:0000256" key="1">
    <source>
        <dbReference type="SAM" id="MobiDB-lite"/>
    </source>
</evidence>
<feature type="signal peptide" evidence="2">
    <location>
        <begin position="1"/>
        <end position="28"/>
    </location>
</feature>
<feature type="region of interest" description="Disordered" evidence="1">
    <location>
        <begin position="40"/>
        <end position="69"/>
    </location>
</feature>
<comment type="caution">
    <text evidence="3">The sequence shown here is derived from an EMBL/GenBank/DDBJ whole genome shotgun (WGS) entry which is preliminary data.</text>
</comment>
<name>A0ABW3S0P3_9BACL</name>
<dbReference type="RefSeq" id="WP_379320508.1">
    <property type="nucleotide sequence ID" value="NZ_JBHTLM010000013.1"/>
</dbReference>
<dbReference type="EMBL" id="JBHTLM010000013">
    <property type="protein sequence ID" value="MFD1178064.1"/>
    <property type="molecule type" value="Genomic_DNA"/>
</dbReference>
<protein>
    <submittedName>
        <fullName evidence="3">Uncharacterized protein</fullName>
    </submittedName>
</protein>
<keyword evidence="4" id="KW-1185">Reference proteome</keyword>
<gene>
    <name evidence="3" type="ORF">ACFQ3W_17380</name>
</gene>
<evidence type="ECO:0000313" key="4">
    <source>
        <dbReference type="Proteomes" id="UP001597262"/>
    </source>
</evidence>
<dbReference type="Proteomes" id="UP001597262">
    <property type="component" value="Unassembled WGS sequence"/>
</dbReference>
<evidence type="ECO:0000313" key="3">
    <source>
        <dbReference type="EMBL" id="MFD1178064.1"/>
    </source>
</evidence>